<comment type="subcellular location">
    <subcellularLocation>
        <location evidence="1 7 8">Nucleus</location>
    </subcellularLocation>
</comment>
<proteinExistence type="inferred from homology"/>
<dbReference type="Gene3D" id="1.10.472.30">
    <property type="entry name" value="Transcription elongation factor S-II, central domain"/>
    <property type="match status" value="1"/>
</dbReference>
<evidence type="ECO:0000313" key="13">
    <source>
        <dbReference type="EMBL" id="ODQ59157.1"/>
    </source>
</evidence>
<keyword evidence="4 8" id="KW-0862">Zinc</keyword>
<dbReference type="SUPFAM" id="SSF47676">
    <property type="entry name" value="Conserved domain common to transcription factors TFIIS, elongin A, CRSP70"/>
    <property type="match status" value="1"/>
</dbReference>
<dbReference type="InterPro" id="IPR036575">
    <property type="entry name" value="TFIIS_cen_dom_sf"/>
</dbReference>
<dbReference type="FunFam" id="1.10.472.30:FF:000003">
    <property type="entry name" value="Transcription elongation factor S-II"/>
    <property type="match status" value="1"/>
</dbReference>
<keyword evidence="8" id="KW-0805">Transcription regulation</keyword>
<dbReference type="PANTHER" id="PTHR11477">
    <property type="entry name" value="TRANSCRIPTION FACTOR S-II ZINC FINGER DOMAIN-CONTAINING PROTEIN"/>
    <property type="match status" value="1"/>
</dbReference>
<dbReference type="InterPro" id="IPR035100">
    <property type="entry name" value="TF_IIS-typ"/>
</dbReference>
<dbReference type="GO" id="GO:0006362">
    <property type="term" value="P:transcription elongation by RNA polymerase I"/>
    <property type="evidence" value="ECO:0007669"/>
    <property type="project" value="EnsemblFungi"/>
</dbReference>
<comment type="similarity">
    <text evidence="8">Belongs to the TFS-II family.</text>
</comment>
<dbReference type="SMART" id="SM00440">
    <property type="entry name" value="ZnF_C2C2"/>
    <property type="match status" value="1"/>
</dbReference>
<dbReference type="GO" id="GO:0000977">
    <property type="term" value="F:RNA polymerase II transcription regulatory region sequence-specific DNA binding"/>
    <property type="evidence" value="ECO:0007669"/>
    <property type="project" value="EnsemblFungi"/>
</dbReference>
<evidence type="ECO:0000256" key="4">
    <source>
        <dbReference type="ARBA" id="ARBA00022833"/>
    </source>
</evidence>
<dbReference type="GO" id="GO:0008270">
    <property type="term" value="F:zinc ion binding"/>
    <property type="evidence" value="ECO:0007669"/>
    <property type="project" value="UniProtKB-UniRule"/>
</dbReference>
<dbReference type="GO" id="GO:0045899">
    <property type="term" value="P:positive regulation of RNA polymerase II transcription preinitiation complex assembly"/>
    <property type="evidence" value="ECO:0007669"/>
    <property type="project" value="EnsemblFungi"/>
</dbReference>
<dbReference type="CDD" id="cd13749">
    <property type="entry name" value="Zn-ribbon_TFIIS"/>
    <property type="match status" value="1"/>
</dbReference>
<dbReference type="InterPro" id="IPR003617">
    <property type="entry name" value="TFIIS/CRSP70_N_sub"/>
</dbReference>
<keyword evidence="2 8" id="KW-0479">Metal-binding</keyword>
<keyword evidence="14" id="KW-1185">Reference proteome</keyword>
<dbReference type="STRING" id="683960.A0A1E3P2M8"/>
<evidence type="ECO:0000313" key="14">
    <source>
        <dbReference type="Proteomes" id="UP000094112"/>
    </source>
</evidence>
<dbReference type="Proteomes" id="UP000094112">
    <property type="component" value="Unassembled WGS sequence"/>
</dbReference>
<dbReference type="GO" id="GO:0001139">
    <property type="term" value="F:RNA polymerase II complex recruiting activity"/>
    <property type="evidence" value="ECO:0007669"/>
    <property type="project" value="EnsemblFungi"/>
</dbReference>
<dbReference type="PIRSF" id="PIRSF006704">
    <property type="entry name" value="TF_IIS"/>
    <property type="match status" value="1"/>
</dbReference>
<protein>
    <recommendedName>
        <fullName evidence="8">Transcription elongation factor</fullName>
    </recommendedName>
</protein>
<dbReference type="SUPFAM" id="SSF46942">
    <property type="entry name" value="Elongation factor TFIIS domain 2"/>
    <property type="match status" value="1"/>
</dbReference>
<comment type="function">
    <text evidence="8">Necessary for efficient RNA polymerase II transcription elongation past template-encoded arresting sites.</text>
</comment>
<dbReference type="Pfam" id="PF07500">
    <property type="entry name" value="TFIIS_M"/>
    <property type="match status" value="1"/>
</dbReference>
<feature type="domain" description="TFIIS-type" evidence="10">
    <location>
        <begin position="253"/>
        <end position="293"/>
    </location>
</feature>
<dbReference type="GO" id="GO:0001193">
    <property type="term" value="P:maintenance of transcriptional fidelity during transcription elongation by RNA polymerase II"/>
    <property type="evidence" value="ECO:0007669"/>
    <property type="project" value="EnsemblFungi"/>
</dbReference>
<dbReference type="InterPro" id="IPR003618">
    <property type="entry name" value="TFIIS_cen_dom"/>
</dbReference>
<gene>
    <name evidence="13" type="ORF">WICANDRAFT_84794</name>
</gene>
<evidence type="ECO:0000259" key="10">
    <source>
        <dbReference type="PROSITE" id="PS51133"/>
    </source>
</evidence>
<evidence type="ECO:0000259" key="11">
    <source>
        <dbReference type="PROSITE" id="PS51319"/>
    </source>
</evidence>
<organism evidence="13 14">
    <name type="scientific">Wickerhamomyces anomalus (strain ATCC 58044 / CBS 1984 / NCYC 433 / NRRL Y-366-8)</name>
    <name type="common">Yeast</name>
    <name type="synonym">Hansenula anomala</name>
    <dbReference type="NCBI Taxonomy" id="683960"/>
    <lineage>
        <taxon>Eukaryota</taxon>
        <taxon>Fungi</taxon>
        <taxon>Dikarya</taxon>
        <taxon>Ascomycota</taxon>
        <taxon>Saccharomycotina</taxon>
        <taxon>Saccharomycetes</taxon>
        <taxon>Phaffomycetales</taxon>
        <taxon>Wickerhamomycetaceae</taxon>
        <taxon>Wickerhamomyces</taxon>
    </lineage>
</organism>
<keyword evidence="8" id="KW-0238">DNA-binding</keyword>
<feature type="domain" description="TFIIS N-terminal" evidence="11">
    <location>
        <begin position="1"/>
        <end position="78"/>
    </location>
</feature>
<feature type="compositionally biased region" description="Polar residues" evidence="9">
    <location>
        <begin position="83"/>
        <end position="94"/>
    </location>
</feature>
<dbReference type="SUPFAM" id="SSF57783">
    <property type="entry name" value="Zinc beta-ribbon"/>
    <property type="match status" value="1"/>
</dbReference>
<dbReference type="EMBL" id="KV454211">
    <property type="protein sequence ID" value="ODQ59157.1"/>
    <property type="molecule type" value="Genomic_DNA"/>
</dbReference>
<dbReference type="PROSITE" id="PS51321">
    <property type="entry name" value="TFIIS_CENTRAL"/>
    <property type="match status" value="1"/>
</dbReference>
<evidence type="ECO:0000259" key="12">
    <source>
        <dbReference type="PROSITE" id="PS51321"/>
    </source>
</evidence>
<sequence length="295" mass="33487">MEVKEIKTHITSLEKAKDDKTILNILNILKNEIKPTEKLLRETKVGIVVNRYKGSENQEISTLVKKIIKFWKDEVSREKKAKGSTTTSQKAASPNTSTTSNNTTTTLHKKFVANGPRNALNDGIKVDFYENKTRNGAVSALYNGLCIESEHPPNALLKVAKEIEAEVFSAERFDTSSNTKYAQRLRTLTSNLRQKNNPELRNKINNGDLLPKDFINMSPKEMAPESLKKELEEIKRKNLFNAQGATQERAVTDRFTCGKCKEKKVSYYQLQTRSADEPLTTFCTCENCGNRWKFS</sequence>
<dbReference type="InterPro" id="IPR035441">
    <property type="entry name" value="TFIIS/LEDGF_dom_sf"/>
</dbReference>
<dbReference type="InterPro" id="IPR017923">
    <property type="entry name" value="TFIIS_N"/>
</dbReference>
<dbReference type="GO" id="GO:0042797">
    <property type="term" value="P:tRNA transcription by RNA polymerase III"/>
    <property type="evidence" value="ECO:0007669"/>
    <property type="project" value="EnsemblFungi"/>
</dbReference>
<evidence type="ECO:0000256" key="8">
    <source>
        <dbReference type="RuleBase" id="RU368078"/>
    </source>
</evidence>
<dbReference type="GO" id="GO:0032968">
    <property type="term" value="P:positive regulation of transcription elongation by RNA polymerase II"/>
    <property type="evidence" value="ECO:0007669"/>
    <property type="project" value="EnsemblFungi"/>
</dbReference>
<dbReference type="Pfam" id="PF01096">
    <property type="entry name" value="Zn_ribbon_TFIIS"/>
    <property type="match status" value="1"/>
</dbReference>
<dbReference type="PROSITE" id="PS51133">
    <property type="entry name" value="ZF_TFIIS_2"/>
    <property type="match status" value="1"/>
</dbReference>
<evidence type="ECO:0000256" key="6">
    <source>
        <dbReference type="PROSITE-ProRule" id="PRU00472"/>
    </source>
</evidence>
<evidence type="ECO:0000256" key="3">
    <source>
        <dbReference type="ARBA" id="ARBA00022771"/>
    </source>
</evidence>
<dbReference type="RefSeq" id="XP_019038364.1">
    <property type="nucleotide sequence ID" value="XM_019185779.1"/>
</dbReference>
<dbReference type="Pfam" id="PF08711">
    <property type="entry name" value="Med26"/>
    <property type="match status" value="1"/>
</dbReference>
<name>A0A1E3P2M8_WICAA</name>
<dbReference type="GeneID" id="30203025"/>
<evidence type="ECO:0000256" key="1">
    <source>
        <dbReference type="ARBA" id="ARBA00004123"/>
    </source>
</evidence>
<dbReference type="NCBIfam" id="TIGR01385">
    <property type="entry name" value="TFSII"/>
    <property type="match status" value="1"/>
</dbReference>
<dbReference type="InterPro" id="IPR001222">
    <property type="entry name" value="Znf_TFIIS"/>
</dbReference>
<accession>A0A1E3P2M8</accession>
<dbReference type="PANTHER" id="PTHR11477:SF0">
    <property type="entry name" value="IP08861P-RELATED"/>
    <property type="match status" value="1"/>
</dbReference>
<dbReference type="Gene3D" id="1.20.930.10">
    <property type="entry name" value="Conserved domain common to transcription factors TFIIS, elongin A, CRSP70"/>
    <property type="match status" value="1"/>
</dbReference>
<feature type="region of interest" description="Disordered" evidence="9">
    <location>
        <begin position="79"/>
        <end position="106"/>
    </location>
</feature>
<keyword evidence="5 7" id="KW-0539">Nucleus</keyword>
<dbReference type="Gene3D" id="2.20.25.10">
    <property type="match status" value="1"/>
</dbReference>
<dbReference type="InterPro" id="IPR006289">
    <property type="entry name" value="TFSII"/>
</dbReference>
<dbReference type="FunFam" id="2.20.25.10:FF:000001">
    <property type="entry name" value="Probable Transcription elongation factor S-II"/>
    <property type="match status" value="1"/>
</dbReference>
<dbReference type="GO" id="GO:0005634">
    <property type="term" value="C:nucleus"/>
    <property type="evidence" value="ECO:0007669"/>
    <property type="project" value="UniProtKB-SubCell"/>
</dbReference>
<feature type="domain" description="TFIIS central" evidence="12">
    <location>
        <begin position="133"/>
        <end position="250"/>
    </location>
</feature>
<keyword evidence="3 6" id="KW-0863">Zinc-finger</keyword>
<dbReference type="SMART" id="SM00510">
    <property type="entry name" value="TFS2M"/>
    <property type="match status" value="1"/>
</dbReference>
<keyword evidence="8" id="KW-0804">Transcription</keyword>
<dbReference type="GO" id="GO:0005737">
    <property type="term" value="C:cytoplasm"/>
    <property type="evidence" value="ECO:0007669"/>
    <property type="project" value="EnsemblFungi"/>
</dbReference>
<dbReference type="SMART" id="SM00509">
    <property type="entry name" value="TFS2N"/>
    <property type="match status" value="1"/>
</dbReference>
<dbReference type="PROSITE" id="PS00466">
    <property type="entry name" value="ZF_TFIIS_1"/>
    <property type="match status" value="1"/>
</dbReference>
<feature type="compositionally biased region" description="Low complexity" evidence="9">
    <location>
        <begin position="95"/>
        <end position="106"/>
    </location>
</feature>
<evidence type="ECO:0000256" key="9">
    <source>
        <dbReference type="SAM" id="MobiDB-lite"/>
    </source>
</evidence>
<dbReference type="GO" id="GO:0031440">
    <property type="term" value="P:regulation of mRNA 3'-end processing"/>
    <property type="evidence" value="ECO:0007669"/>
    <property type="project" value="EnsemblFungi"/>
</dbReference>
<dbReference type="GO" id="GO:0031564">
    <property type="term" value="P:transcription antitermination"/>
    <property type="evidence" value="ECO:0007669"/>
    <property type="project" value="EnsemblFungi"/>
</dbReference>
<dbReference type="AlphaFoldDB" id="A0A1E3P2M8"/>
<reference evidence="13 14" key="1">
    <citation type="journal article" date="2016" name="Proc. Natl. Acad. Sci. U.S.A.">
        <title>Comparative genomics of biotechnologically important yeasts.</title>
        <authorList>
            <person name="Riley R."/>
            <person name="Haridas S."/>
            <person name="Wolfe K.H."/>
            <person name="Lopes M.R."/>
            <person name="Hittinger C.T."/>
            <person name="Goeker M."/>
            <person name="Salamov A.A."/>
            <person name="Wisecaver J.H."/>
            <person name="Long T.M."/>
            <person name="Calvey C.H."/>
            <person name="Aerts A.L."/>
            <person name="Barry K.W."/>
            <person name="Choi C."/>
            <person name="Clum A."/>
            <person name="Coughlan A.Y."/>
            <person name="Deshpande S."/>
            <person name="Douglass A.P."/>
            <person name="Hanson S.J."/>
            <person name="Klenk H.-P."/>
            <person name="LaButti K.M."/>
            <person name="Lapidus A."/>
            <person name="Lindquist E.A."/>
            <person name="Lipzen A.M."/>
            <person name="Meier-Kolthoff J.P."/>
            <person name="Ohm R.A."/>
            <person name="Otillar R.P."/>
            <person name="Pangilinan J.L."/>
            <person name="Peng Y."/>
            <person name="Rokas A."/>
            <person name="Rosa C.A."/>
            <person name="Scheuner C."/>
            <person name="Sibirny A.A."/>
            <person name="Slot J.C."/>
            <person name="Stielow J.B."/>
            <person name="Sun H."/>
            <person name="Kurtzman C.P."/>
            <person name="Blackwell M."/>
            <person name="Grigoriev I.V."/>
            <person name="Jeffries T.W."/>
        </authorList>
    </citation>
    <scope>NUCLEOTIDE SEQUENCE [LARGE SCALE GENOMIC DNA]</scope>
    <source>
        <strain evidence="14">ATCC 58044 / CBS 1984 / NCYC 433 / NRRL Y-366-8</strain>
    </source>
</reference>
<evidence type="ECO:0000256" key="7">
    <source>
        <dbReference type="PROSITE-ProRule" id="PRU00649"/>
    </source>
</evidence>
<dbReference type="PROSITE" id="PS51319">
    <property type="entry name" value="TFIIS_N"/>
    <property type="match status" value="1"/>
</dbReference>
<dbReference type="OrthoDB" id="44867at2759"/>
<evidence type="ECO:0000256" key="5">
    <source>
        <dbReference type="ARBA" id="ARBA00023242"/>
    </source>
</evidence>
<evidence type="ECO:0000256" key="2">
    <source>
        <dbReference type="ARBA" id="ARBA00022723"/>
    </source>
</evidence>